<dbReference type="Gene3D" id="2.130.10.10">
    <property type="entry name" value="YVTN repeat-like/Quinoprotein amine dehydrogenase"/>
    <property type="match status" value="5"/>
</dbReference>
<protein>
    <recommendedName>
        <fullName evidence="3">Sortilin N-terminal domain-containing protein</fullName>
    </recommendedName>
</protein>
<dbReference type="InterPro" id="IPR015943">
    <property type="entry name" value="WD40/YVTN_repeat-like_dom_sf"/>
</dbReference>
<dbReference type="SUPFAM" id="SSF110296">
    <property type="entry name" value="Oligoxyloglucan reducing end-specific cellobiohydrolase"/>
    <property type="match status" value="1"/>
</dbReference>
<dbReference type="SUPFAM" id="SSF50939">
    <property type="entry name" value="Sialidases"/>
    <property type="match status" value="1"/>
</dbReference>
<dbReference type="EMBL" id="NBWU01000001">
    <property type="protein sequence ID" value="PCE66483.1"/>
    <property type="molecule type" value="Genomic_DNA"/>
</dbReference>
<comment type="caution">
    <text evidence="4">The sequence shown here is derived from an EMBL/GenBank/DDBJ whole genome shotgun (WGS) entry which is preliminary data.</text>
</comment>
<dbReference type="Pfam" id="PF15902">
    <property type="entry name" value="Sortilin-Vps10"/>
    <property type="match status" value="1"/>
</dbReference>
<feature type="chain" id="PRO_5012856391" description="Sortilin N-terminal domain-containing protein" evidence="2">
    <location>
        <begin position="20"/>
        <end position="1031"/>
    </location>
</feature>
<evidence type="ECO:0000313" key="4">
    <source>
        <dbReference type="EMBL" id="PCE66483.1"/>
    </source>
</evidence>
<name>A0A2A4GDF2_9FLAO</name>
<dbReference type="RefSeq" id="WP_097442005.1">
    <property type="nucleotide sequence ID" value="NZ_NBWU01000001.1"/>
</dbReference>
<keyword evidence="5" id="KW-1185">Reference proteome</keyword>
<evidence type="ECO:0000256" key="1">
    <source>
        <dbReference type="ARBA" id="ARBA00022737"/>
    </source>
</evidence>
<keyword evidence="1" id="KW-0677">Repeat</keyword>
<organism evidence="4 5">
    <name type="scientific">Sediminicola luteus</name>
    <dbReference type="NCBI Taxonomy" id="319238"/>
    <lineage>
        <taxon>Bacteria</taxon>
        <taxon>Pseudomonadati</taxon>
        <taxon>Bacteroidota</taxon>
        <taxon>Flavobacteriia</taxon>
        <taxon>Flavobacteriales</taxon>
        <taxon>Flavobacteriaceae</taxon>
        <taxon>Sediminicola</taxon>
    </lineage>
</organism>
<evidence type="ECO:0000313" key="5">
    <source>
        <dbReference type="Proteomes" id="UP000219559"/>
    </source>
</evidence>
<dbReference type="PANTHER" id="PTHR43739:SF5">
    <property type="entry name" value="EXO-ALPHA-SIALIDASE"/>
    <property type="match status" value="1"/>
</dbReference>
<dbReference type="Proteomes" id="UP000219559">
    <property type="component" value="Unassembled WGS sequence"/>
</dbReference>
<keyword evidence="2" id="KW-0732">Signal</keyword>
<dbReference type="CDD" id="cd15482">
    <property type="entry name" value="Sialidase_non-viral"/>
    <property type="match status" value="2"/>
</dbReference>
<feature type="signal peptide" evidence="2">
    <location>
        <begin position="1"/>
        <end position="19"/>
    </location>
</feature>
<feature type="domain" description="Sortilin N-terminal" evidence="3">
    <location>
        <begin position="119"/>
        <end position="243"/>
    </location>
</feature>
<dbReference type="InterPro" id="IPR031778">
    <property type="entry name" value="Sortilin_N"/>
</dbReference>
<dbReference type="AlphaFoldDB" id="A0A2A4GDF2"/>
<accession>A0A2A4GDF2</accession>
<reference evidence="4 5" key="1">
    <citation type="submission" date="2017-04" db="EMBL/GenBank/DDBJ databases">
        <title>A new member of the family Flavobacteriaceae isolated from ascidians.</title>
        <authorList>
            <person name="Chen L."/>
        </authorList>
    </citation>
    <scope>NUCLEOTIDE SEQUENCE [LARGE SCALE GENOMIC DNA]</scope>
    <source>
        <strain evidence="4 5">HQA918</strain>
    </source>
</reference>
<dbReference type="GO" id="GO:0010411">
    <property type="term" value="P:xyloglucan metabolic process"/>
    <property type="evidence" value="ECO:0007669"/>
    <property type="project" value="TreeGrafter"/>
</dbReference>
<evidence type="ECO:0000259" key="3">
    <source>
        <dbReference type="Pfam" id="PF15902"/>
    </source>
</evidence>
<evidence type="ECO:0000256" key="2">
    <source>
        <dbReference type="SAM" id="SignalP"/>
    </source>
</evidence>
<gene>
    <name evidence="4" type="ORF">B7P33_04085</name>
</gene>
<sequence>MKKLLLLSLTLVMALGLNAQMANEVISQIGFRNMGPGFMTGRISDIAKDPTDPSTWYVAVASGNVWKTENNGTTWQPIFEHYGSFSTGCITVDPKNPQTIWLGTGENQSQRSASWGDGVYKSTDGGQHWQHMGLTQSEHIGKILIDPRDSDTVYVASQGPLWKAGGDRGLYKTTDGGKTWNAVLQVSEHTGITDVVQDPNNPDVLYAASYQRRRHVGILIAGGPEARIYKSTDAGATWNTLSNGLPGGDLGRIALAISPQRSEVVYALISGKDPQSGGFYRSENAGGSWVKKNDYSVVDPQYYGEIFCDPHRFDHVYAMDVMVHYTTNGGDSFERLNSRYRHGDNHEMEFDPQDPNYMMIGGDGGIYESWDRGGTWKYHSNLPIMQFYRVGIDNAKPFYNVYGGTQDNCTHYAAVRNITRHGITNADWKMVIGGDGFQARVDPDDPNIVYGQYQYAGIVRFDKRTGQRIDIQPQPAATDDALRWHWDSPLVLSPHNSKRLYYAAQRIFKSDDRGDSWQPISGDLSRNENRNERKVMGKLWPPEAVYKNVFTSPYGTIVALSESPIQEGLIVAGTDDGLIQITENDGAQWRQVDQIKGVPQKAYVADVFTSNHDPKTIYAVFNNHKEGDYKPYFVKSIDGGKSWRSINSGIQPGHTGWSIVEDHSDPDLLFAATEFGLYASVNGGAQWTQMRGGLPTIAFRDLEIHKGEHDLIAASFGRGMYVLDDYSALRELDNPKADRIFPIKNTWQFFEKGDIGYGRKGNMGDDFYSADNPEYGAKIRVYVQSSIASLSQKRKADSSRYPSAEELKAEDFEQGPKRFVSISDAQGVTRALIPVSGQGFQEVVWDLHTQIRSSDGEYKRELSFVAPGTYTAQLVSLYAGHYQKLGNSQSFQVNDLEISEEKPAPNRFGFYTQVAQSSMQAEALGDTIDDLLKTLKSKKEAFLAAGKATQLAGLDHSRKQLLELRYQLYGNETKRKRFQYYLPGIYNRLDRVLDNQWESTQITQTQRDNFSLAQKQLTELEKAVAGVKTDF</sequence>
<dbReference type="PANTHER" id="PTHR43739">
    <property type="entry name" value="XYLOGLUCANASE (EUROFUNG)"/>
    <property type="match status" value="1"/>
</dbReference>
<dbReference type="InterPro" id="IPR036278">
    <property type="entry name" value="Sialidase_sf"/>
</dbReference>
<dbReference type="InterPro" id="IPR052025">
    <property type="entry name" value="Xyloglucanase_GH74"/>
</dbReference>
<proteinExistence type="predicted"/>
<dbReference type="OrthoDB" id="9764804at2"/>